<evidence type="ECO:0000256" key="1">
    <source>
        <dbReference type="ARBA" id="ARBA00004604"/>
    </source>
</evidence>
<feature type="compositionally biased region" description="Basic and acidic residues" evidence="6">
    <location>
        <begin position="257"/>
        <end position="270"/>
    </location>
</feature>
<proteinExistence type="inferred from homology"/>
<dbReference type="GO" id="GO:0030687">
    <property type="term" value="C:preribosome, large subunit precursor"/>
    <property type="evidence" value="ECO:0007669"/>
    <property type="project" value="EnsemblFungi"/>
</dbReference>
<dbReference type="GO" id="GO:0034399">
    <property type="term" value="C:nuclear periphery"/>
    <property type="evidence" value="ECO:0007669"/>
    <property type="project" value="EnsemblFungi"/>
</dbReference>
<reference evidence="7 8" key="1">
    <citation type="submission" date="2015-05" db="EMBL/GenBank/DDBJ databases">
        <title>Distinctive expansion of gene families associated with plant cell wall degradation and secondary metabolism in the genomes of grapevine trunk pathogens.</title>
        <authorList>
            <person name="Lawrence D.P."/>
            <person name="Travadon R."/>
            <person name="Rolshausen P.E."/>
            <person name="Baumgartner K."/>
        </authorList>
    </citation>
    <scope>NUCLEOTIDE SEQUENCE [LARGE SCALE GENOMIC DNA]</scope>
    <source>
        <strain evidence="7">UCRPC4</strain>
    </source>
</reference>
<comment type="similarity">
    <text evidence="2">Belongs to the EBP2 family.</text>
</comment>
<organism evidence="7 8">
    <name type="scientific">Phaeomoniella chlamydospora</name>
    <name type="common">Phaeoacremonium chlamydosporum</name>
    <dbReference type="NCBI Taxonomy" id="158046"/>
    <lineage>
        <taxon>Eukaryota</taxon>
        <taxon>Fungi</taxon>
        <taxon>Dikarya</taxon>
        <taxon>Ascomycota</taxon>
        <taxon>Pezizomycotina</taxon>
        <taxon>Eurotiomycetes</taxon>
        <taxon>Chaetothyriomycetidae</taxon>
        <taxon>Phaeomoniellales</taxon>
        <taxon>Phaeomoniellaceae</taxon>
        <taxon>Phaeomoniella</taxon>
    </lineage>
</organism>
<dbReference type="AlphaFoldDB" id="A0A0G2GWV1"/>
<dbReference type="PANTHER" id="PTHR13028">
    <property type="entry name" value="RRNA PROCESSING PROTEIN EBNA1-BINDING PROTEIN-RELATED"/>
    <property type="match status" value="1"/>
</dbReference>
<keyword evidence="4" id="KW-0175">Coiled coil</keyword>
<reference evidence="7 8" key="2">
    <citation type="submission" date="2015-05" db="EMBL/GenBank/DDBJ databases">
        <authorList>
            <person name="Morales-Cruz A."/>
            <person name="Amrine K.C."/>
            <person name="Cantu D."/>
        </authorList>
    </citation>
    <scope>NUCLEOTIDE SEQUENCE [LARGE SCALE GENOMIC DNA]</scope>
    <source>
        <strain evidence="7">UCRPC4</strain>
    </source>
</reference>
<dbReference type="InterPro" id="IPR008610">
    <property type="entry name" value="Ebp2"/>
</dbReference>
<dbReference type="GO" id="GO:0006364">
    <property type="term" value="P:rRNA processing"/>
    <property type="evidence" value="ECO:0007669"/>
    <property type="project" value="EnsemblFungi"/>
</dbReference>
<feature type="compositionally biased region" description="Basic and acidic residues" evidence="6">
    <location>
        <begin position="75"/>
        <end position="84"/>
    </location>
</feature>
<feature type="region of interest" description="Disordered" evidence="6">
    <location>
        <begin position="16"/>
        <end position="129"/>
    </location>
</feature>
<evidence type="ECO:0000256" key="5">
    <source>
        <dbReference type="ARBA" id="ARBA00023242"/>
    </source>
</evidence>
<keyword evidence="3" id="KW-0690">Ribosome biogenesis</keyword>
<dbReference type="Pfam" id="PF05890">
    <property type="entry name" value="Ebp2"/>
    <property type="match status" value="1"/>
</dbReference>
<sequence length="385" mass="43175">MGRNRNLLAKLKNEKGFDVEAEKRRKQIKAAEKRKKEKAQSKALANGIIDDRNDKEEAEGDEFADFDDDNDNDSDSDKENEASGKSKPTAAASQEEDGEEEIEEDEEDEDVPLSDLSEDDRADTVPHQRLTINNTTALISSTNRVRIARPSHKFSVHNSLISSIPTNIPDPNDDLTRELEFYRVCQTAAREARSLLKKEKVPFTRPTDYFAEMVKSDEHMGKIKQKLYDEAARKKASSEARRQRDLKKFGKQVQVAKEQERAKEKRETLDKINQLKRKRKGMDTGNTREDDNDLFDIGVEDDGESGRPGKRRREGGGHGAGSGDRKGKMARTARDKKFGFGGKKRFSKSGDAASTGDLRGFSTKKMKGKGGAAKRPGKNRRAAGR</sequence>
<feature type="compositionally biased region" description="Acidic residues" evidence="6">
    <location>
        <begin position="290"/>
        <end position="303"/>
    </location>
</feature>
<dbReference type="PANTHER" id="PTHR13028:SF0">
    <property type="entry name" value="RRNA-PROCESSING PROTEIN EBP2-RELATED"/>
    <property type="match status" value="1"/>
</dbReference>
<gene>
    <name evidence="7" type="ORF">UCRPC4_g03857</name>
</gene>
<evidence type="ECO:0000256" key="3">
    <source>
        <dbReference type="ARBA" id="ARBA00022517"/>
    </source>
</evidence>
<keyword evidence="8" id="KW-1185">Reference proteome</keyword>
<dbReference type="GO" id="GO:0042273">
    <property type="term" value="P:ribosomal large subunit biogenesis"/>
    <property type="evidence" value="ECO:0007669"/>
    <property type="project" value="EnsemblFungi"/>
</dbReference>
<comment type="caution">
    <text evidence="7">The sequence shown here is derived from an EMBL/GenBank/DDBJ whole genome shotgun (WGS) entry which is preliminary data.</text>
</comment>
<feature type="compositionally biased region" description="Basic and acidic residues" evidence="6">
    <location>
        <begin position="323"/>
        <end position="338"/>
    </location>
</feature>
<evidence type="ECO:0000256" key="4">
    <source>
        <dbReference type="ARBA" id="ARBA00023054"/>
    </source>
</evidence>
<comment type="subcellular location">
    <subcellularLocation>
        <location evidence="1">Nucleus</location>
        <location evidence="1">Nucleolus</location>
    </subcellularLocation>
</comment>
<dbReference type="OrthoDB" id="443772at2759"/>
<accession>A0A0G2GWV1</accession>
<feature type="region of interest" description="Disordered" evidence="6">
    <location>
        <begin position="234"/>
        <end position="385"/>
    </location>
</feature>
<evidence type="ECO:0000256" key="6">
    <source>
        <dbReference type="SAM" id="MobiDB-lite"/>
    </source>
</evidence>
<feature type="compositionally biased region" description="Acidic residues" evidence="6">
    <location>
        <begin position="94"/>
        <end position="121"/>
    </location>
</feature>
<dbReference type="Proteomes" id="UP000053317">
    <property type="component" value="Unassembled WGS sequence"/>
</dbReference>
<dbReference type="GO" id="GO:0042802">
    <property type="term" value="F:identical protein binding"/>
    <property type="evidence" value="ECO:0007669"/>
    <property type="project" value="EnsemblFungi"/>
</dbReference>
<evidence type="ECO:0000256" key="2">
    <source>
        <dbReference type="ARBA" id="ARBA00007336"/>
    </source>
</evidence>
<feature type="compositionally biased region" description="Basic residues" evidence="6">
    <location>
        <begin position="24"/>
        <end position="37"/>
    </location>
</feature>
<dbReference type="GO" id="GO:0005730">
    <property type="term" value="C:nucleolus"/>
    <property type="evidence" value="ECO:0007669"/>
    <property type="project" value="UniProtKB-SubCell"/>
</dbReference>
<feature type="compositionally biased region" description="Basic residues" evidence="6">
    <location>
        <begin position="375"/>
        <end position="385"/>
    </location>
</feature>
<protein>
    <submittedName>
        <fullName evidence="7">Putative rrna processing protein</fullName>
    </submittedName>
</protein>
<name>A0A0G2GWV1_PHACM</name>
<evidence type="ECO:0000313" key="8">
    <source>
        <dbReference type="Proteomes" id="UP000053317"/>
    </source>
</evidence>
<evidence type="ECO:0000313" key="7">
    <source>
        <dbReference type="EMBL" id="KKY21160.1"/>
    </source>
</evidence>
<dbReference type="EMBL" id="LCWF01000087">
    <property type="protein sequence ID" value="KKY21160.1"/>
    <property type="molecule type" value="Genomic_DNA"/>
</dbReference>
<feature type="compositionally biased region" description="Acidic residues" evidence="6">
    <location>
        <begin position="56"/>
        <end position="74"/>
    </location>
</feature>
<feature type="compositionally biased region" description="Basic and acidic residues" evidence="6">
    <location>
        <begin position="234"/>
        <end position="248"/>
    </location>
</feature>
<keyword evidence="5" id="KW-0539">Nucleus</keyword>
<dbReference type="GO" id="GO:0000280">
    <property type="term" value="P:nuclear division"/>
    <property type="evidence" value="ECO:0007669"/>
    <property type="project" value="EnsemblFungi"/>
</dbReference>